<dbReference type="EC" id="2.1.2.2" evidence="6"/>
<feature type="active site" description="Proton donor" evidence="6">
    <location>
        <position position="104"/>
    </location>
</feature>
<proteinExistence type="inferred from homology"/>
<keyword evidence="9" id="KW-1185">Reference proteome</keyword>
<dbReference type="AlphaFoldDB" id="A0A1I0PV08"/>
<dbReference type="NCBIfam" id="TIGR00639">
    <property type="entry name" value="PurN"/>
    <property type="match status" value="1"/>
</dbReference>
<feature type="binding site" evidence="6">
    <location>
        <begin position="12"/>
        <end position="14"/>
    </location>
    <ligand>
        <name>N(1)-(5-phospho-beta-D-ribosyl)glycinamide</name>
        <dbReference type="ChEBI" id="CHEBI:143788"/>
    </ligand>
</feature>
<dbReference type="SUPFAM" id="SSF53328">
    <property type="entry name" value="Formyltransferase"/>
    <property type="match status" value="1"/>
</dbReference>
<feature type="site" description="Raises pKa of active site His" evidence="6">
    <location>
        <position position="145"/>
    </location>
</feature>
<keyword evidence="2 6" id="KW-0808">Transferase</keyword>
<comment type="caution">
    <text evidence="6">Lacks conserved residue(s) required for the propagation of feature annotation.</text>
</comment>
<protein>
    <recommendedName>
        <fullName evidence="6">Phosphoribosylglycinamide formyltransferase</fullName>
        <ecNumber evidence="6">2.1.2.2</ecNumber>
    </recommendedName>
    <alternativeName>
        <fullName evidence="6">5'-phosphoribosylglycinamide transformylase</fullName>
    </alternativeName>
    <alternativeName>
        <fullName evidence="6">GAR transformylase</fullName>
        <shortName evidence="6">GART</shortName>
    </alternativeName>
</protein>
<dbReference type="OrthoDB" id="9806170at2"/>
<dbReference type="PANTHER" id="PTHR43369">
    <property type="entry name" value="PHOSPHORIBOSYLGLYCINAMIDE FORMYLTRANSFERASE"/>
    <property type="match status" value="1"/>
</dbReference>
<reference evidence="9" key="1">
    <citation type="submission" date="2016-10" db="EMBL/GenBank/DDBJ databases">
        <authorList>
            <person name="Varghese N."/>
            <person name="Submissions S."/>
        </authorList>
    </citation>
    <scope>NUCLEOTIDE SEQUENCE [LARGE SCALE GENOMIC DNA]</scope>
    <source>
        <strain evidence="9">DSM 3695</strain>
    </source>
</reference>
<dbReference type="InterPro" id="IPR036477">
    <property type="entry name" value="Formyl_transf_N_sf"/>
</dbReference>
<evidence type="ECO:0000313" key="8">
    <source>
        <dbReference type="EMBL" id="SEW18167.1"/>
    </source>
</evidence>
<dbReference type="PANTHER" id="PTHR43369:SF2">
    <property type="entry name" value="PHOSPHORIBOSYLGLYCINAMIDE FORMYLTRANSFERASE"/>
    <property type="match status" value="1"/>
</dbReference>
<dbReference type="UniPathway" id="UPA00074">
    <property type="reaction ID" value="UER00126"/>
</dbReference>
<dbReference type="EMBL" id="FOJG01000001">
    <property type="protein sequence ID" value="SEW18167.1"/>
    <property type="molecule type" value="Genomic_DNA"/>
</dbReference>
<dbReference type="GO" id="GO:0006189">
    <property type="term" value="P:'de novo' IMP biosynthetic process"/>
    <property type="evidence" value="ECO:0007669"/>
    <property type="project" value="UniProtKB-UniRule"/>
</dbReference>
<feature type="binding site" evidence="6">
    <location>
        <position position="102"/>
    </location>
    <ligand>
        <name>(6R)-10-formyltetrahydrofolate</name>
        <dbReference type="ChEBI" id="CHEBI:195366"/>
    </ligand>
</feature>
<dbReference type="STRING" id="29529.SAMN04488122_1001"/>
<dbReference type="Pfam" id="PF00551">
    <property type="entry name" value="Formyl_trans_N"/>
    <property type="match status" value="1"/>
</dbReference>
<dbReference type="Gene3D" id="3.40.50.170">
    <property type="entry name" value="Formyl transferase, N-terminal domain"/>
    <property type="match status" value="1"/>
</dbReference>
<dbReference type="CDD" id="cd08645">
    <property type="entry name" value="FMT_core_GART"/>
    <property type="match status" value="1"/>
</dbReference>
<dbReference type="HAMAP" id="MF_01930">
    <property type="entry name" value="PurN"/>
    <property type="match status" value="1"/>
</dbReference>
<keyword evidence="3 6" id="KW-0658">Purine biosynthesis</keyword>
<comment type="function">
    <text evidence="6">Catalyzes the transfer of a formyl group from 10-formyltetrahydrofolate to 5-phospho-ribosyl-glycinamide (GAR), producing 5-phospho-ribosyl-N-formylglycinamide (FGAR) and tetrahydrofolate.</text>
</comment>
<gene>
    <name evidence="6" type="primary">purN</name>
    <name evidence="8" type="ORF">SAMN04488122_1001</name>
</gene>
<accession>A0A1I0PV08</accession>
<dbReference type="PROSITE" id="PS00373">
    <property type="entry name" value="GART"/>
    <property type="match status" value="1"/>
</dbReference>
<dbReference type="GO" id="GO:0004644">
    <property type="term" value="F:phosphoribosylglycinamide formyltransferase activity"/>
    <property type="evidence" value="ECO:0007669"/>
    <property type="project" value="UniProtKB-UniRule"/>
</dbReference>
<name>A0A1I0PV08_9BACT</name>
<dbReference type="RefSeq" id="WP_089891340.1">
    <property type="nucleotide sequence ID" value="NZ_FOJG01000001.1"/>
</dbReference>
<evidence type="ECO:0000256" key="3">
    <source>
        <dbReference type="ARBA" id="ARBA00022755"/>
    </source>
</evidence>
<dbReference type="InterPro" id="IPR002376">
    <property type="entry name" value="Formyl_transf_N"/>
</dbReference>
<dbReference type="Proteomes" id="UP000199310">
    <property type="component" value="Unassembled WGS sequence"/>
</dbReference>
<feature type="binding site" evidence="6">
    <location>
        <position position="58"/>
    </location>
    <ligand>
        <name>(6R)-10-formyltetrahydrofolate</name>
        <dbReference type="ChEBI" id="CHEBI:195366"/>
    </ligand>
</feature>
<evidence type="ECO:0000256" key="5">
    <source>
        <dbReference type="ARBA" id="ARBA00047664"/>
    </source>
</evidence>
<dbReference type="InterPro" id="IPR004607">
    <property type="entry name" value="GART"/>
</dbReference>
<evidence type="ECO:0000259" key="7">
    <source>
        <dbReference type="Pfam" id="PF00551"/>
    </source>
</evidence>
<dbReference type="InterPro" id="IPR001555">
    <property type="entry name" value="GART_AS"/>
</dbReference>
<comment type="catalytic activity">
    <reaction evidence="5 6">
        <text>N(1)-(5-phospho-beta-D-ribosyl)glycinamide + (6R)-10-formyltetrahydrofolate = N(2)-formyl-N(1)-(5-phospho-beta-D-ribosyl)glycinamide + (6S)-5,6,7,8-tetrahydrofolate + H(+)</text>
        <dbReference type="Rhea" id="RHEA:15053"/>
        <dbReference type="ChEBI" id="CHEBI:15378"/>
        <dbReference type="ChEBI" id="CHEBI:57453"/>
        <dbReference type="ChEBI" id="CHEBI:143788"/>
        <dbReference type="ChEBI" id="CHEBI:147286"/>
        <dbReference type="ChEBI" id="CHEBI:195366"/>
        <dbReference type="EC" id="2.1.2.2"/>
    </reaction>
</comment>
<comment type="pathway">
    <text evidence="1 6">Purine metabolism; IMP biosynthesis via de novo pathway; N(2)-formyl-N(1)-(5-phospho-D-ribosyl)glycinamide from N(1)-(5-phospho-D-ribosyl)glycinamide (10-formyl THF route): step 1/1.</text>
</comment>
<feature type="domain" description="Formyl transferase N-terminal" evidence="7">
    <location>
        <begin position="2"/>
        <end position="180"/>
    </location>
</feature>
<evidence type="ECO:0000256" key="4">
    <source>
        <dbReference type="ARBA" id="ARBA00038440"/>
    </source>
</evidence>
<evidence type="ECO:0000256" key="6">
    <source>
        <dbReference type="HAMAP-Rule" id="MF_01930"/>
    </source>
</evidence>
<sequence>MKNIAIFASGAGSNAQKIIDHFRNSDKGRVTVIVCNKPGAGVLQIAEREGISSIIIEREAFFHSDKYIQLLQEQQIDLVVLAGFLWKIPANLVQAFPNRIINIHPALLPKFGGKGMYGHFVHEAVIAAGEKESGITVHYVNEKYDDGETILQERCVITPDDTPETVASKVQALEHQWFPVIVERLLTTF</sequence>
<evidence type="ECO:0000256" key="2">
    <source>
        <dbReference type="ARBA" id="ARBA00022679"/>
    </source>
</evidence>
<evidence type="ECO:0000313" key="9">
    <source>
        <dbReference type="Proteomes" id="UP000199310"/>
    </source>
</evidence>
<dbReference type="GO" id="GO:0005829">
    <property type="term" value="C:cytosol"/>
    <property type="evidence" value="ECO:0007669"/>
    <property type="project" value="TreeGrafter"/>
</dbReference>
<comment type="similarity">
    <text evidence="4 6">Belongs to the GART family.</text>
</comment>
<evidence type="ECO:0000256" key="1">
    <source>
        <dbReference type="ARBA" id="ARBA00005054"/>
    </source>
</evidence>
<organism evidence="8 9">
    <name type="scientific">Chitinophaga arvensicola</name>
    <dbReference type="NCBI Taxonomy" id="29529"/>
    <lineage>
        <taxon>Bacteria</taxon>
        <taxon>Pseudomonadati</taxon>
        <taxon>Bacteroidota</taxon>
        <taxon>Chitinophagia</taxon>
        <taxon>Chitinophagales</taxon>
        <taxon>Chitinophagaceae</taxon>
        <taxon>Chitinophaga</taxon>
    </lineage>
</organism>